<keyword evidence="11" id="KW-0267">Excision nuclease</keyword>
<keyword evidence="9" id="KW-0862">Zinc</keyword>
<evidence type="ECO:0000256" key="1">
    <source>
        <dbReference type="ARBA" id="ARBA00004496"/>
    </source>
</evidence>
<evidence type="ECO:0000256" key="3">
    <source>
        <dbReference type="ARBA" id="ARBA00022723"/>
    </source>
</evidence>
<proteinExistence type="inferred from homology"/>
<evidence type="ECO:0000256" key="2">
    <source>
        <dbReference type="ARBA" id="ARBA00022490"/>
    </source>
</evidence>
<dbReference type="GO" id="GO:0003677">
    <property type="term" value="F:DNA binding"/>
    <property type="evidence" value="ECO:0007669"/>
    <property type="project" value="UniProtKB-KW"/>
</dbReference>
<dbReference type="SMART" id="SM00382">
    <property type="entry name" value="AAA"/>
    <property type="match status" value="1"/>
</dbReference>
<evidence type="ECO:0000313" key="18">
    <source>
        <dbReference type="EMBL" id="OHA50537.1"/>
    </source>
</evidence>
<organism evidence="18 19">
    <name type="scientific">Candidatus Terrybacteria bacterium RIFCSPLOWO2_01_FULL_40_23</name>
    <dbReference type="NCBI Taxonomy" id="1802366"/>
    <lineage>
        <taxon>Bacteria</taxon>
        <taxon>Candidatus Terryibacteriota</taxon>
    </lineage>
</organism>
<dbReference type="InterPro" id="IPR003439">
    <property type="entry name" value="ABC_transporter-like_ATP-bd"/>
</dbReference>
<dbReference type="PANTHER" id="PTHR43152">
    <property type="entry name" value="UVRABC SYSTEM PROTEIN A"/>
    <property type="match status" value="1"/>
</dbReference>
<dbReference type="PROSITE" id="PS00211">
    <property type="entry name" value="ABC_TRANSPORTER_1"/>
    <property type="match status" value="2"/>
</dbReference>
<dbReference type="InterPro" id="IPR041552">
    <property type="entry name" value="UvrA_DNA-bd"/>
</dbReference>
<evidence type="ECO:0000256" key="16">
    <source>
        <dbReference type="ARBA" id="ARBA00042156"/>
    </source>
</evidence>
<evidence type="ECO:0000256" key="13">
    <source>
        <dbReference type="ARBA" id="ARBA00023204"/>
    </source>
</evidence>
<evidence type="ECO:0000256" key="11">
    <source>
        <dbReference type="ARBA" id="ARBA00022881"/>
    </source>
</evidence>
<keyword evidence="5" id="KW-0547">Nucleotide-binding</keyword>
<dbReference type="InterPro" id="IPR004602">
    <property type="entry name" value="UvrA"/>
</dbReference>
<sequence>MKNSENKQEKDLIRIRGARVHNLKNIDVDIPRNKLTVITGLSGSGKSSLAFDTLYADGQRRYVESLSAYARQFLGVMEKPDVDNIDGISPAISIDQKSVSKNPRSTVGTITEIYDYLRLLYARVGTPHCPICSREVKKQSPTQIINQIINLPLKTPIAILAPVIRGKKGEHKSVIEEIGRAGFSRVRVNGEILKVEEAQTKLLARYKIHDIEVVVDRLEVGRSADDRMRIASSVETALKMGNGILIINIQNAKKKFDMVFSEMFACDVDGINLPEIEPRTFSFNNPHGACSTCTGIGYQLQVDPDLVIPNPRLTIAEGAIRAWMGASHKVGRQSWYWWILSEFADKRGFSLNTRWQDLPKDIQQEILYGEKPQHRSLQLGVEQGISTVRKDEEEALFEGVVLNLLRRHNSSDSDWTRAEIEKYMIIKKCSACNGKRLRPEALAVTVNGKSIDLITAMSIKDAQKFFENLTNVLTQTQKAIARSIVKEVINRLQFLMDVGLDYLTLNRSAETLSGGEAQRIRLATQIGTRLVGILYILDEPSVGLHPRDQSRLIKTLKELRDIGNTVVVVEHDEQTIMAADWVIDIGPGAGKHGGKVIFVGTPKELLKAKTLTGEYLSGHKQVGKAESKLVEQAVYRNLQRMGAPNIENKFLTIKGAREHNLKNIDVKIPLGKFVAVTGVSGSGKSTLVNDILAKSLLKYFWDAKEQPGQHGSIEGLNNIDKAIVIDQSPIGRTPRSNPATYTGTFTVIRTLFSSTKEAKVRGYGPGRFSFNVKGGRCETCQGEGMRKIEMQFLADVWIECEECQGQRYNKDALEITWRGKNIAEILAMTVEDALRFFGGMPSITVKLRTLNDVGLGYITLGQPATTLSGGEAQRIKLAAELSRRTTGKTLYLLDEPTTGLHFADIDKLLGLLKGLVKLGNSVLIIEHNLDVVKCSDWIVDLGPNGGDLGGEIVAEGIPSDIIKNKKSYTGQYLRNIK</sequence>
<evidence type="ECO:0000256" key="15">
    <source>
        <dbReference type="ARBA" id="ARBA00039316"/>
    </source>
</evidence>
<evidence type="ECO:0000256" key="6">
    <source>
        <dbReference type="ARBA" id="ARBA00022763"/>
    </source>
</evidence>
<dbReference type="AlphaFoldDB" id="A0A1G2PQC5"/>
<dbReference type="InterPro" id="IPR017871">
    <property type="entry name" value="ABC_transporter-like_CS"/>
</dbReference>
<evidence type="ECO:0000256" key="14">
    <source>
        <dbReference type="ARBA" id="ARBA00038000"/>
    </source>
</evidence>
<dbReference type="Gene3D" id="3.40.50.300">
    <property type="entry name" value="P-loop containing nucleotide triphosphate hydrolases"/>
    <property type="match status" value="2"/>
</dbReference>
<keyword evidence="8" id="KW-0863">Zinc-finger</keyword>
<evidence type="ECO:0000313" key="19">
    <source>
        <dbReference type="Proteomes" id="UP000176951"/>
    </source>
</evidence>
<dbReference type="Pfam" id="PF17755">
    <property type="entry name" value="UvrA_DNA-bind"/>
    <property type="match status" value="1"/>
</dbReference>
<dbReference type="GO" id="GO:0009380">
    <property type="term" value="C:excinuclease repair complex"/>
    <property type="evidence" value="ECO:0007669"/>
    <property type="project" value="InterPro"/>
</dbReference>
<evidence type="ECO:0000256" key="7">
    <source>
        <dbReference type="ARBA" id="ARBA00022769"/>
    </source>
</evidence>
<dbReference type="PROSITE" id="PS50893">
    <property type="entry name" value="ABC_TRANSPORTER_2"/>
    <property type="match status" value="2"/>
</dbReference>
<dbReference type="Pfam" id="PF17760">
    <property type="entry name" value="UvrA_inter"/>
    <property type="match status" value="1"/>
</dbReference>
<dbReference type="EMBL" id="MHSW01000034">
    <property type="protein sequence ID" value="OHA50537.1"/>
    <property type="molecule type" value="Genomic_DNA"/>
</dbReference>
<keyword evidence="10" id="KW-0067">ATP-binding</keyword>
<protein>
    <recommendedName>
        <fullName evidence="15">UvrABC system protein A</fullName>
    </recommendedName>
    <alternativeName>
        <fullName evidence="16">Excinuclease ABC subunit A</fullName>
    </alternativeName>
</protein>
<keyword evidence="13" id="KW-0234">DNA repair</keyword>
<dbReference type="InterPro" id="IPR003593">
    <property type="entry name" value="AAA+_ATPase"/>
</dbReference>
<dbReference type="Gene3D" id="3.30.1490.20">
    <property type="entry name" value="ATP-grasp fold, A domain"/>
    <property type="match status" value="1"/>
</dbReference>
<dbReference type="CDD" id="cd03271">
    <property type="entry name" value="ABC_UvrA_II"/>
    <property type="match status" value="1"/>
</dbReference>
<dbReference type="GO" id="GO:0005524">
    <property type="term" value="F:ATP binding"/>
    <property type="evidence" value="ECO:0007669"/>
    <property type="project" value="UniProtKB-KW"/>
</dbReference>
<evidence type="ECO:0000256" key="10">
    <source>
        <dbReference type="ARBA" id="ARBA00022840"/>
    </source>
</evidence>
<dbReference type="InterPro" id="IPR013815">
    <property type="entry name" value="ATP_grasp_subdomain_1"/>
</dbReference>
<dbReference type="GO" id="GO:0008270">
    <property type="term" value="F:zinc ion binding"/>
    <property type="evidence" value="ECO:0007669"/>
    <property type="project" value="UniProtKB-KW"/>
</dbReference>
<dbReference type="GO" id="GO:0006289">
    <property type="term" value="P:nucleotide-excision repair"/>
    <property type="evidence" value="ECO:0007669"/>
    <property type="project" value="InterPro"/>
</dbReference>
<reference evidence="18 19" key="1">
    <citation type="journal article" date="2016" name="Nat. Commun.">
        <title>Thousands of microbial genomes shed light on interconnected biogeochemical processes in an aquifer system.</title>
        <authorList>
            <person name="Anantharaman K."/>
            <person name="Brown C.T."/>
            <person name="Hug L.A."/>
            <person name="Sharon I."/>
            <person name="Castelle C.J."/>
            <person name="Probst A.J."/>
            <person name="Thomas B.C."/>
            <person name="Singh A."/>
            <person name="Wilkins M.J."/>
            <person name="Karaoz U."/>
            <person name="Brodie E.L."/>
            <person name="Williams K.H."/>
            <person name="Hubbard S.S."/>
            <person name="Banfield J.F."/>
        </authorList>
    </citation>
    <scope>NUCLEOTIDE SEQUENCE [LARGE SCALE GENOMIC DNA]</scope>
</reference>
<accession>A0A1G2PQC5</accession>
<evidence type="ECO:0000256" key="9">
    <source>
        <dbReference type="ARBA" id="ARBA00022833"/>
    </source>
</evidence>
<gene>
    <name evidence="18" type="ORF">A3A97_03110</name>
</gene>
<comment type="subcellular location">
    <subcellularLocation>
        <location evidence="1">Cytoplasm</location>
    </subcellularLocation>
</comment>
<dbReference type="Gene3D" id="1.10.8.280">
    <property type="entry name" value="ABC transporter ATPase domain-like"/>
    <property type="match status" value="1"/>
</dbReference>
<evidence type="ECO:0000256" key="5">
    <source>
        <dbReference type="ARBA" id="ARBA00022741"/>
    </source>
</evidence>
<dbReference type="SUPFAM" id="SSF52540">
    <property type="entry name" value="P-loop containing nucleoside triphosphate hydrolases"/>
    <property type="match status" value="2"/>
</dbReference>
<keyword evidence="6" id="KW-0227">DNA damage</keyword>
<feature type="domain" description="ABC transporter" evidence="17">
    <location>
        <begin position="646"/>
        <end position="974"/>
    </location>
</feature>
<evidence type="ECO:0000256" key="8">
    <source>
        <dbReference type="ARBA" id="ARBA00022771"/>
    </source>
</evidence>
<dbReference type="CDD" id="cd03270">
    <property type="entry name" value="ABC_UvrA_I"/>
    <property type="match status" value="1"/>
</dbReference>
<dbReference type="Gene3D" id="1.20.1580.10">
    <property type="entry name" value="ABC transporter ATPase like domain"/>
    <property type="match status" value="2"/>
</dbReference>
<dbReference type="GO" id="GO:0005737">
    <property type="term" value="C:cytoplasm"/>
    <property type="evidence" value="ECO:0007669"/>
    <property type="project" value="UniProtKB-SubCell"/>
</dbReference>
<dbReference type="InterPro" id="IPR027417">
    <property type="entry name" value="P-loop_NTPase"/>
</dbReference>
<keyword evidence="4" id="KW-0677">Repeat</keyword>
<dbReference type="InterPro" id="IPR041102">
    <property type="entry name" value="UvrA_inter"/>
</dbReference>
<keyword evidence="3" id="KW-0479">Metal-binding</keyword>
<comment type="similarity">
    <text evidence="14">Belongs to the ABC transporter superfamily. UvrA family.</text>
</comment>
<dbReference type="NCBIfam" id="NF001503">
    <property type="entry name" value="PRK00349.1"/>
    <property type="match status" value="1"/>
</dbReference>
<dbReference type="GO" id="GO:0016887">
    <property type="term" value="F:ATP hydrolysis activity"/>
    <property type="evidence" value="ECO:0007669"/>
    <property type="project" value="InterPro"/>
</dbReference>
<keyword evidence="2" id="KW-0963">Cytoplasm</keyword>
<evidence type="ECO:0000256" key="4">
    <source>
        <dbReference type="ARBA" id="ARBA00022737"/>
    </source>
</evidence>
<dbReference type="PANTHER" id="PTHR43152:SF3">
    <property type="entry name" value="UVRABC SYSTEM PROTEIN A"/>
    <property type="match status" value="1"/>
</dbReference>
<comment type="caution">
    <text evidence="18">The sequence shown here is derived from an EMBL/GenBank/DDBJ whole genome shotgun (WGS) entry which is preliminary data.</text>
</comment>
<keyword evidence="7" id="KW-0228">DNA excision</keyword>
<evidence type="ECO:0000259" key="17">
    <source>
        <dbReference type="PROSITE" id="PS50893"/>
    </source>
</evidence>
<keyword evidence="12" id="KW-0238">DNA-binding</keyword>
<name>A0A1G2PQC5_9BACT</name>
<evidence type="ECO:0000256" key="12">
    <source>
        <dbReference type="ARBA" id="ARBA00023125"/>
    </source>
</evidence>
<dbReference type="Proteomes" id="UP000176951">
    <property type="component" value="Unassembled WGS sequence"/>
</dbReference>
<dbReference type="GO" id="GO:0004518">
    <property type="term" value="F:nuclease activity"/>
    <property type="evidence" value="ECO:0007669"/>
    <property type="project" value="UniProtKB-KW"/>
</dbReference>
<dbReference type="NCBIfam" id="TIGR00630">
    <property type="entry name" value="uvra"/>
    <property type="match status" value="1"/>
</dbReference>
<feature type="domain" description="ABC transporter" evidence="17">
    <location>
        <begin position="353"/>
        <end position="618"/>
    </location>
</feature>